<feature type="transmembrane region" description="Helical" evidence="6">
    <location>
        <begin position="341"/>
        <end position="372"/>
    </location>
</feature>
<evidence type="ECO:0000313" key="8">
    <source>
        <dbReference type="Proteomes" id="UP000054558"/>
    </source>
</evidence>
<dbReference type="PANTHER" id="PTHR11706">
    <property type="entry name" value="SOLUTE CARRIER PROTEIN FAMILY 11 MEMBER"/>
    <property type="match status" value="1"/>
</dbReference>
<evidence type="ECO:0000256" key="1">
    <source>
        <dbReference type="ARBA" id="ARBA00004141"/>
    </source>
</evidence>
<feature type="transmembrane region" description="Helical" evidence="6">
    <location>
        <begin position="465"/>
        <end position="485"/>
    </location>
</feature>
<sequence>MLRVGYLPSGSDAITRAAVASSFNHFPPADQGVAYAINFSMTPEVTPPPRPSVAEAAFAPVGPPQSAEEQKPTHEAVFIETGQLARTEHYGWRTVKGAPSLEEVNSSVRVPPLTGSWHAKLKAFAGLGFVISVGYMDPGNWATDLSGGAQFGYTLLFVILLSSIFSMFLQHLALKLGAVTERDLAQACREAYPRWVNYGLWVIAEVAIAATDLAEVIGSAIALNLLFGIPLWAGVLITSVDVLFILFVGLHNFRLFELLIFLLVATIAGCFAYELAAVGPDWAKVATGLYPHSSIITNPDQLYIGLGILGATVMPHNLYLHSSIIQTRNFPRTTQGKRMAVLYGTLDSTISLCLAFFVNAAILILAAAAFFYTVNPYPDVDIHSAYSLLAPAVGQNAARVLFGVALLCSGQNATITGTLAGQIVMEGFVNIRMKPWLRRLLTRLVAIIPAGIVAGVGGQRTSGKLLVLSQVVLSLALSFAVVPLVHFTSSKELMGKFVNGLVVKLLAILLAIVIVLLNSYLLVQVFRTNQFSQA</sequence>
<dbReference type="NCBIfam" id="TIGR01197">
    <property type="entry name" value="nramp"/>
    <property type="match status" value="1"/>
</dbReference>
<dbReference type="GO" id="GO:0005384">
    <property type="term" value="F:manganese ion transmembrane transporter activity"/>
    <property type="evidence" value="ECO:0000318"/>
    <property type="project" value="GO_Central"/>
</dbReference>
<feature type="transmembrane region" description="Helical" evidence="6">
    <location>
        <begin position="302"/>
        <end position="320"/>
    </location>
</feature>
<dbReference type="PRINTS" id="PR00447">
    <property type="entry name" value="NATRESASSCMP"/>
</dbReference>
<feature type="transmembrane region" description="Helical" evidence="6">
    <location>
        <begin position="255"/>
        <end position="276"/>
    </location>
</feature>
<dbReference type="GO" id="GO:0005886">
    <property type="term" value="C:plasma membrane"/>
    <property type="evidence" value="ECO:0000318"/>
    <property type="project" value="GO_Central"/>
</dbReference>
<comment type="similarity">
    <text evidence="2">Belongs to the NRAMP (TC 2.A.55) family.</text>
</comment>
<keyword evidence="8" id="KW-1185">Reference proteome</keyword>
<evidence type="ECO:0000313" key="7">
    <source>
        <dbReference type="EMBL" id="GAQ81386.1"/>
    </source>
</evidence>
<comment type="subcellular location">
    <subcellularLocation>
        <location evidence="1">Membrane</location>
        <topology evidence="1">Multi-pass membrane protein</topology>
    </subcellularLocation>
</comment>
<protein>
    <submittedName>
        <fullName evidence="7">Mn2+ and Fe2+ transporter</fullName>
    </submittedName>
</protein>
<keyword evidence="3 6" id="KW-0812">Transmembrane</keyword>
<evidence type="ECO:0000256" key="6">
    <source>
        <dbReference type="SAM" id="Phobius"/>
    </source>
</evidence>
<dbReference type="PANTHER" id="PTHR11706:SF101">
    <property type="entry name" value="MANGANESE TRANSPORTER SMF1"/>
    <property type="match status" value="1"/>
</dbReference>
<reference evidence="7 8" key="1">
    <citation type="journal article" date="2014" name="Nat. Commun.">
        <title>Klebsormidium flaccidum genome reveals primary factors for plant terrestrial adaptation.</title>
        <authorList>
            <person name="Hori K."/>
            <person name="Maruyama F."/>
            <person name="Fujisawa T."/>
            <person name="Togashi T."/>
            <person name="Yamamoto N."/>
            <person name="Seo M."/>
            <person name="Sato S."/>
            <person name="Yamada T."/>
            <person name="Mori H."/>
            <person name="Tajima N."/>
            <person name="Moriyama T."/>
            <person name="Ikeuchi M."/>
            <person name="Watanabe M."/>
            <person name="Wada H."/>
            <person name="Kobayashi K."/>
            <person name="Saito M."/>
            <person name="Masuda T."/>
            <person name="Sasaki-Sekimoto Y."/>
            <person name="Mashiguchi K."/>
            <person name="Awai K."/>
            <person name="Shimojima M."/>
            <person name="Masuda S."/>
            <person name="Iwai M."/>
            <person name="Nobusawa T."/>
            <person name="Narise T."/>
            <person name="Kondo S."/>
            <person name="Saito H."/>
            <person name="Sato R."/>
            <person name="Murakawa M."/>
            <person name="Ihara Y."/>
            <person name="Oshima-Yamada Y."/>
            <person name="Ohtaka K."/>
            <person name="Satoh M."/>
            <person name="Sonobe K."/>
            <person name="Ishii M."/>
            <person name="Ohtani R."/>
            <person name="Kanamori-Sato M."/>
            <person name="Honoki R."/>
            <person name="Miyazaki D."/>
            <person name="Mochizuki H."/>
            <person name="Umetsu J."/>
            <person name="Higashi K."/>
            <person name="Shibata D."/>
            <person name="Kamiya Y."/>
            <person name="Sato N."/>
            <person name="Nakamura Y."/>
            <person name="Tabata S."/>
            <person name="Ida S."/>
            <person name="Kurokawa K."/>
            <person name="Ohta H."/>
        </authorList>
    </citation>
    <scope>NUCLEOTIDE SEQUENCE [LARGE SCALE GENOMIC DNA]</scope>
    <source>
        <strain evidence="7 8">NIES-2285</strain>
    </source>
</reference>
<feature type="transmembrane region" description="Helical" evidence="6">
    <location>
        <begin position="505"/>
        <end position="523"/>
    </location>
</feature>
<feature type="transmembrane region" description="Helical" evidence="6">
    <location>
        <begin position="151"/>
        <end position="174"/>
    </location>
</feature>
<dbReference type="GO" id="GO:0030026">
    <property type="term" value="P:intracellular manganese ion homeostasis"/>
    <property type="evidence" value="ECO:0000318"/>
    <property type="project" value="GO_Central"/>
</dbReference>
<dbReference type="Proteomes" id="UP000054558">
    <property type="component" value="Unassembled WGS sequence"/>
</dbReference>
<dbReference type="STRING" id="105231.A0A1Y1HXY4"/>
<feature type="transmembrane region" description="Helical" evidence="6">
    <location>
        <begin position="195"/>
        <end position="223"/>
    </location>
</feature>
<dbReference type="NCBIfam" id="NF037982">
    <property type="entry name" value="Nramp_1"/>
    <property type="match status" value="1"/>
</dbReference>
<dbReference type="InterPro" id="IPR001046">
    <property type="entry name" value="NRAMP_fam"/>
</dbReference>
<dbReference type="GO" id="GO:0006828">
    <property type="term" value="P:manganese ion transport"/>
    <property type="evidence" value="ECO:0000318"/>
    <property type="project" value="GO_Central"/>
</dbReference>
<evidence type="ECO:0000256" key="3">
    <source>
        <dbReference type="ARBA" id="ARBA00022692"/>
    </source>
</evidence>
<dbReference type="GO" id="GO:0006879">
    <property type="term" value="P:intracellular iron ion homeostasis"/>
    <property type="evidence" value="ECO:0000318"/>
    <property type="project" value="GO_Central"/>
</dbReference>
<keyword evidence="4 6" id="KW-1133">Transmembrane helix</keyword>
<dbReference type="NCBIfam" id="NF001923">
    <property type="entry name" value="PRK00701.1"/>
    <property type="match status" value="1"/>
</dbReference>
<evidence type="ECO:0000256" key="4">
    <source>
        <dbReference type="ARBA" id="ARBA00022989"/>
    </source>
</evidence>
<dbReference type="Pfam" id="PF01566">
    <property type="entry name" value="Nramp"/>
    <property type="match status" value="1"/>
</dbReference>
<organism evidence="7 8">
    <name type="scientific">Klebsormidium nitens</name>
    <name type="common">Green alga</name>
    <name type="synonym">Ulothrix nitens</name>
    <dbReference type="NCBI Taxonomy" id="105231"/>
    <lineage>
        <taxon>Eukaryota</taxon>
        <taxon>Viridiplantae</taxon>
        <taxon>Streptophyta</taxon>
        <taxon>Klebsormidiophyceae</taxon>
        <taxon>Klebsormidiales</taxon>
        <taxon>Klebsormidiaceae</taxon>
        <taxon>Klebsormidium</taxon>
    </lineage>
</organism>
<gene>
    <name evidence="7" type="ORF">KFL_000790110</name>
</gene>
<evidence type="ECO:0000256" key="2">
    <source>
        <dbReference type="ARBA" id="ARBA00009965"/>
    </source>
</evidence>
<name>A0A1Y1HXY4_KLENI</name>
<feature type="transmembrane region" description="Helical" evidence="6">
    <location>
        <begin position="229"/>
        <end position="248"/>
    </location>
</feature>
<dbReference type="GO" id="GO:0034755">
    <property type="term" value="P:iron ion transmembrane transport"/>
    <property type="evidence" value="ECO:0000318"/>
    <property type="project" value="GO_Central"/>
</dbReference>
<dbReference type="OMA" id="PVNYCLW"/>
<dbReference type="OrthoDB" id="409173at2759"/>
<evidence type="ECO:0000256" key="5">
    <source>
        <dbReference type="ARBA" id="ARBA00023136"/>
    </source>
</evidence>
<accession>A0A1Y1HXY4</accession>
<proteinExistence type="inferred from homology"/>
<feature type="transmembrane region" description="Helical" evidence="6">
    <location>
        <begin position="440"/>
        <end position="458"/>
    </location>
</feature>
<keyword evidence="5 6" id="KW-0472">Membrane</keyword>
<dbReference type="EMBL" id="DF237028">
    <property type="protein sequence ID" value="GAQ81386.1"/>
    <property type="molecule type" value="Genomic_DNA"/>
</dbReference>
<dbReference type="AlphaFoldDB" id="A0A1Y1HXY4"/>
<dbReference type="HAMAP" id="MF_00221">
    <property type="entry name" value="NRAMP"/>
    <property type="match status" value="1"/>
</dbReference>